<reference evidence="1 2" key="1">
    <citation type="submission" date="2016-05" db="EMBL/GenBank/DDBJ databases">
        <title>Comparative analysis of secretome profiles of manganese(II)-oxidizing ascomycete fungi.</title>
        <authorList>
            <consortium name="DOE Joint Genome Institute"/>
            <person name="Zeiner C.A."/>
            <person name="Purvine S.O."/>
            <person name="Zink E.M."/>
            <person name="Wu S."/>
            <person name="Pasa-Tolic L."/>
            <person name="Chaput D.L."/>
            <person name="Haridas S."/>
            <person name="Grigoriev I.V."/>
            <person name="Santelli C.M."/>
            <person name="Hansel C.M."/>
        </authorList>
    </citation>
    <scope>NUCLEOTIDE SEQUENCE [LARGE SCALE GENOMIC DNA]</scope>
    <source>
        <strain evidence="1 2">SRC1lrK2f</strain>
    </source>
</reference>
<sequence>MGFWSGIADAFSRDGSATLFCEKLPVVGYVTAGVQFVAGNPEHAKRAAATATNSTLTTGGAALGFMVGGPPGAVAGAMLGSTAGIGCEYGISTAINDEGVKGNVGEVSIKKIVVDGALSGILPGGQTAVSRTLDSAVGSIAPREDVKTG</sequence>
<name>A0A177D9D2_ALTAL</name>
<evidence type="ECO:0000313" key="1">
    <source>
        <dbReference type="EMBL" id="OAG16315.1"/>
    </source>
</evidence>
<dbReference type="Proteomes" id="UP000077248">
    <property type="component" value="Unassembled WGS sequence"/>
</dbReference>
<dbReference type="EMBL" id="KV441490">
    <property type="protein sequence ID" value="OAG16315.1"/>
    <property type="molecule type" value="Genomic_DNA"/>
</dbReference>
<accession>A0A177D9D2</accession>
<keyword evidence="2" id="KW-1185">Reference proteome</keyword>
<dbReference type="VEuPathDB" id="FungiDB:CC77DRAFT_401089"/>
<protein>
    <submittedName>
        <fullName evidence="1">Uncharacterized protein</fullName>
    </submittedName>
</protein>
<dbReference type="AlphaFoldDB" id="A0A177D9D2"/>
<proteinExistence type="predicted"/>
<dbReference type="PANTHER" id="PTHR42076">
    <property type="entry name" value="CYANOVIRIN-N HOMOLOG"/>
    <property type="match status" value="1"/>
</dbReference>
<dbReference type="RefSeq" id="XP_018381736.1">
    <property type="nucleotide sequence ID" value="XM_018531537.1"/>
</dbReference>
<dbReference type="GeneID" id="29117131"/>
<dbReference type="KEGG" id="aalt:CC77DRAFT_401089"/>
<dbReference type="PANTHER" id="PTHR42076:SF1">
    <property type="entry name" value="CYANOVIRIN-N DOMAIN-CONTAINING PROTEIN"/>
    <property type="match status" value="1"/>
</dbReference>
<gene>
    <name evidence="1" type="ORF">CC77DRAFT_401089</name>
</gene>
<evidence type="ECO:0000313" key="2">
    <source>
        <dbReference type="Proteomes" id="UP000077248"/>
    </source>
</evidence>
<organism evidence="1 2">
    <name type="scientific">Alternaria alternata</name>
    <name type="common">Alternaria rot fungus</name>
    <name type="synonym">Torula alternata</name>
    <dbReference type="NCBI Taxonomy" id="5599"/>
    <lineage>
        <taxon>Eukaryota</taxon>
        <taxon>Fungi</taxon>
        <taxon>Dikarya</taxon>
        <taxon>Ascomycota</taxon>
        <taxon>Pezizomycotina</taxon>
        <taxon>Dothideomycetes</taxon>
        <taxon>Pleosporomycetidae</taxon>
        <taxon>Pleosporales</taxon>
        <taxon>Pleosporineae</taxon>
        <taxon>Pleosporaceae</taxon>
        <taxon>Alternaria</taxon>
        <taxon>Alternaria sect. Alternaria</taxon>
        <taxon>Alternaria alternata complex</taxon>
    </lineage>
</organism>